<gene>
    <name evidence="2" type="ORF">FD31_GL001182</name>
</gene>
<evidence type="ECO:0000313" key="2">
    <source>
        <dbReference type="EMBL" id="KRM15468.1"/>
    </source>
</evidence>
<dbReference type="InterPro" id="IPR014966">
    <property type="entry name" value="FRG-dom"/>
</dbReference>
<dbReference type="AlphaFoldDB" id="A0A0R1WMK3"/>
<name>A0A0R1WMK3_9LACO</name>
<dbReference type="SMART" id="SM00901">
    <property type="entry name" value="FRG"/>
    <property type="match status" value="1"/>
</dbReference>
<keyword evidence="3" id="KW-1185">Reference proteome</keyword>
<protein>
    <recommendedName>
        <fullName evidence="1">FRG domain-containing protein</fullName>
    </recommendedName>
</protein>
<comment type="caution">
    <text evidence="2">The sequence shown here is derived from an EMBL/GenBank/DDBJ whole genome shotgun (WGS) entry which is preliminary data.</text>
</comment>
<dbReference type="Pfam" id="PF08867">
    <property type="entry name" value="FRG"/>
    <property type="match status" value="1"/>
</dbReference>
<accession>A0A0R1WMK3</accession>
<evidence type="ECO:0000259" key="1">
    <source>
        <dbReference type="SMART" id="SM00901"/>
    </source>
</evidence>
<evidence type="ECO:0000313" key="3">
    <source>
        <dbReference type="Proteomes" id="UP000051302"/>
    </source>
</evidence>
<sequence>MEFDNYQKLKEKYSEKKLFDTYYIDLEMVETSFDDNWVYLLQRVDLDSENHDIEILSSVKNSLDERLKNLDVSQKYSKDHSSWSVFYTLKEIIDQIEECLPEEYKTYYRGQSGGWELQPTLFRVGENGYSDDFRNNYDHIYKKISKKFPEDVGYFPRTESSMDERATNLAELQHYGLGTPLIDISENPFISMLFMVDGYSGQGLEPQLDVFFVRDDGNNSLFQEVVKKKQNKRISVQKGAFLNFDRLTQENLSGVNKIPRICIRLKYLENEFDAQEISDLPDGGAGLYVDTESKKNRVLQTAVSDIKNKLTSYHYRTEDLFPDFYMYLSVLKSKYSDIGNTKKEKWYQVSD</sequence>
<proteinExistence type="predicted"/>
<dbReference type="EMBL" id="AZFV01000022">
    <property type="protein sequence ID" value="KRM15468.1"/>
    <property type="molecule type" value="Genomic_DNA"/>
</dbReference>
<dbReference type="Proteomes" id="UP000051302">
    <property type="component" value="Unassembled WGS sequence"/>
</dbReference>
<reference evidence="2 3" key="1">
    <citation type="journal article" date="2015" name="Genome Announc.">
        <title>Expanding the biotechnology potential of lactobacilli through comparative genomics of 213 strains and associated genera.</title>
        <authorList>
            <person name="Sun Z."/>
            <person name="Harris H.M."/>
            <person name="McCann A."/>
            <person name="Guo C."/>
            <person name="Argimon S."/>
            <person name="Zhang W."/>
            <person name="Yang X."/>
            <person name="Jeffery I.B."/>
            <person name="Cooney J.C."/>
            <person name="Kagawa T.F."/>
            <person name="Liu W."/>
            <person name="Song Y."/>
            <person name="Salvetti E."/>
            <person name="Wrobel A."/>
            <person name="Rasinkangas P."/>
            <person name="Parkhill J."/>
            <person name="Rea M.C."/>
            <person name="O'Sullivan O."/>
            <person name="Ritari J."/>
            <person name="Douillard F.P."/>
            <person name="Paul Ross R."/>
            <person name="Yang R."/>
            <person name="Briner A.E."/>
            <person name="Felis G.E."/>
            <person name="de Vos W.M."/>
            <person name="Barrangou R."/>
            <person name="Klaenhammer T.R."/>
            <person name="Caufield P.W."/>
            <person name="Cui Y."/>
            <person name="Zhang H."/>
            <person name="O'Toole P.W."/>
        </authorList>
    </citation>
    <scope>NUCLEOTIDE SEQUENCE [LARGE SCALE GENOMIC DNA]</scope>
    <source>
        <strain evidence="2 3">DSM 16982</strain>
    </source>
</reference>
<organism evidence="2 3">
    <name type="scientific">Companilactobacillus nantensis DSM 16982</name>
    <dbReference type="NCBI Taxonomy" id="1423774"/>
    <lineage>
        <taxon>Bacteria</taxon>
        <taxon>Bacillati</taxon>
        <taxon>Bacillota</taxon>
        <taxon>Bacilli</taxon>
        <taxon>Lactobacillales</taxon>
        <taxon>Lactobacillaceae</taxon>
        <taxon>Companilactobacillus</taxon>
    </lineage>
</organism>
<dbReference type="PATRIC" id="fig|1423774.3.peg.1229"/>
<feature type="domain" description="FRG" evidence="1">
    <location>
        <begin position="102"/>
        <end position="212"/>
    </location>
</feature>
<dbReference type="RefSeq" id="WP_057892600.1">
    <property type="nucleotide sequence ID" value="NZ_AZFV01000022.1"/>
</dbReference>